<protein>
    <submittedName>
        <fullName evidence="1">FAD-dependent oxidoreductase</fullName>
    </submittedName>
</protein>
<dbReference type="RefSeq" id="WP_312881383.1">
    <property type="nucleotide sequence ID" value="NZ_BAAAOK010000006.1"/>
</dbReference>
<sequence length="80" mass="7645">MGESAEFDVVVVGGAAAGVAAAGAARLGARTCLIERHGYLGGTAFAAGHAAGVAAALTAHKGSSDRADVGAALRRQGALL</sequence>
<keyword evidence="2" id="KW-1185">Reference proteome</keyword>
<dbReference type="SUPFAM" id="SSF51905">
    <property type="entry name" value="FAD/NAD(P)-binding domain"/>
    <property type="match status" value="1"/>
</dbReference>
<accession>A0ABR7LLS7</accession>
<name>A0ABR7LLS7_9ACTN</name>
<gene>
    <name evidence="1" type="ORF">HKK74_09800</name>
</gene>
<dbReference type="Pfam" id="PF12831">
    <property type="entry name" value="FAD_oxidored"/>
    <property type="match status" value="1"/>
</dbReference>
<evidence type="ECO:0000313" key="2">
    <source>
        <dbReference type="Proteomes" id="UP000805614"/>
    </source>
</evidence>
<dbReference type="Gene3D" id="3.50.50.60">
    <property type="entry name" value="FAD/NAD(P)-binding domain"/>
    <property type="match status" value="1"/>
</dbReference>
<dbReference type="Proteomes" id="UP000805614">
    <property type="component" value="Unassembled WGS sequence"/>
</dbReference>
<evidence type="ECO:0000313" key="1">
    <source>
        <dbReference type="EMBL" id="MBC6465787.1"/>
    </source>
</evidence>
<comment type="caution">
    <text evidence="1">The sequence shown here is derived from an EMBL/GenBank/DDBJ whole genome shotgun (WGS) entry which is preliminary data.</text>
</comment>
<reference evidence="1 2" key="1">
    <citation type="submission" date="2020-06" db="EMBL/GenBank/DDBJ databases">
        <title>Actinomadura xiongansis sp. nov., isolated from soil of Baiyangdian.</title>
        <authorList>
            <person name="Zhang X."/>
        </authorList>
    </citation>
    <scope>NUCLEOTIDE SEQUENCE [LARGE SCALE GENOMIC DNA]</scope>
    <source>
        <strain evidence="1 2">HBUM206468</strain>
    </source>
</reference>
<dbReference type="EMBL" id="JABVEC010000005">
    <property type="protein sequence ID" value="MBC6465787.1"/>
    <property type="molecule type" value="Genomic_DNA"/>
</dbReference>
<dbReference type="InterPro" id="IPR036188">
    <property type="entry name" value="FAD/NAD-bd_sf"/>
</dbReference>
<organism evidence="1 2">
    <name type="scientific">Actinomadura alba</name>
    <dbReference type="NCBI Taxonomy" id="406431"/>
    <lineage>
        <taxon>Bacteria</taxon>
        <taxon>Bacillati</taxon>
        <taxon>Actinomycetota</taxon>
        <taxon>Actinomycetes</taxon>
        <taxon>Streptosporangiales</taxon>
        <taxon>Thermomonosporaceae</taxon>
        <taxon>Actinomadura</taxon>
    </lineage>
</organism>
<proteinExistence type="predicted"/>